<evidence type="ECO:0000313" key="15">
    <source>
        <dbReference type="EMBL" id="PRQ53424.1"/>
    </source>
</evidence>
<gene>
    <name evidence="15" type="ORF">RchiOBHm_Chr2g0166361</name>
</gene>
<dbReference type="InterPro" id="IPR002305">
    <property type="entry name" value="aa-tRNA-synth_Ic"/>
</dbReference>
<dbReference type="InterPro" id="IPR014729">
    <property type="entry name" value="Rossmann-like_a/b/a_fold"/>
</dbReference>
<evidence type="ECO:0000256" key="14">
    <source>
        <dbReference type="SAM" id="MobiDB-lite"/>
    </source>
</evidence>
<keyword evidence="10 13" id="KW-0030">Aminoacyl-tRNA synthetase</keyword>
<evidence type="ECO:0000256" key="5">
    <source>
        <dbReference type="ARBA" id="ARBA00022490"/>
    </source>
</evidence>
<dbReference type="FunFam" id="3.40.50.620:FF:000085">
    <property type="entry name" value="Tyrosine--tRNA ligase 1 cytoplasmic"/>
    <property type="match status" value="1"/>
</dbReference>
<dbReference type="STRING" id="74649.A0A2P6S419"/>
<evidence type="ECO:0000256" key="11">
    <source>
        <dbReference type="ARBA" id="ARBA00033323"/>
    </source>
</evidence>
<dbReference type="SUPFAM" id="SSF52374">
    <property type="entry name" value="Nucleotidylyl transferase"/>
    <property type="match status" value="1"/>
</dbReference>
<keyword evidence="6 13" id="KW-0436">Ligase</keyword>
<dbReference type="EC" id="6.1.1.1" evidence="4"/>
<name>A0A2P6S419_ROSCH</name>
<evidence type="ECO:0000256" key="1">
    <source>
        <dbReference type="ARBA" id="ARBA00002025"/>
    </source>
</evidence>
<dbReference type="PANTHER" id="PTHR46264">
    <property type="entry name" value="TYROSINE-TRNA LIGASE"/>
    <property type="match status" value="1"/>
</dbReference>
<keyword evidence="5" id="KW-0963">Cytoplasm</keyword>
<dbReference type="PANTHER" id="PTHR46264:SF4">
    <property type="entry name" value="TYROSINE--TRNA LIGASE, CYTOPLASMIC"/>
    <property type="match status" value="1"/>
</dbReference>
<dbReference type="Gene3D" id="3.40.50.620">
    <property type="entry name" value="HUPs"/>
    <property type="match status" value="2"/>
</dbReference>
<comment type="caution">
    <text evidence="15">The sequence shown here is derived from an EMBL/GenBank/DDBJ whole genome shotgun (WGS) entry which is preliminary data.</text>
</comment>
<organism evidence="15 16">
    <name type="scientific">Rosa chinensis</name>
    <name type="common">China rose</name>
    <dbReference type="NCBI Taxonomy" id="74649"/>
    <lineage>
        <taxon>Eukaryota</taxon>
        <taxon>Viridiplantae</taxon>
        <taxon>Streptophyta</taxon>
        <taxon>Embryophyta</taxon>
        <taxon>Tracheophyta</taxon>
        <taxon>Spermatophyta</taxon>
        <taxon>Magnoliopsida</taxon>
        <taxon>eudicotyledons</taxon>
        <taxon>Gunneridae</taxon>
        <taxon>Pentapetalae</taxon>
        <taxon>rosids</taxon>
        <taxon>fabids</taxon>
        <taxon>Rosales</taxon>
        <taxon>Rosaceae</taxon>
        <taxon>Rosoideae</taxon>
        <taxon>Rosoideae incertae sedis</taxon>
        <taxon>Rosa</taxon>
    </lineage>
</organism>
<dbReference type="AlphaFoldDB" id="A0A2P6S419"/>
<dbReference type="Pfam" id="PF00579">
    <property type="entry name" value="tRNA-synt_1b"/>
    <property type="match status" value="1"/>
</dbReference>
<sequence>MSNDEVSEVYQIMNSDVLEVLVIGENVDQLSEKTSCLVSATKLAPDQQVPSSKIQSMSISDHSDAPEDQQMSLDERYLLITSIVDPEERNIEEDDKELRNEELRNLLHRKSEPIAYDGFEPSGRMHIAQGVLKAINVNKLTDAGCKVKLLIADWFAMMNDKMGGDMQKIETVGRYFIEVWKSVGMKNLEKVEFVWSSKEISCRGHEYWPRVIDIARRNSLNRIIRCTQIMGREDRDNLSAAQIMYPCMQCADVFFLNADICQMGTDQLKVNMLAREYCDKIKEDKPVILSHRMLPGLKEGQDKMSKSDPTSAIYMEDDEAEVNLKIKKAHCAPKEVEGNPCLEYVQHLVFPWFHEFVVERSEKNGGDKTFANFQDLSKDYASGELHPGDLKPALAKALNKILEPVRSHFKNDPTAKQLLQSVKSFRVTR</sequence>
<evidence type="ECO:0000256" key="7">
    <source>
        <dbReference type="ARBA" id="ARBA00022741"/>
    </source>
</evidence>
<dbReference type="Proteomes" id="UP000238479">
    <property type="component" value="Chromosome 2"/>
</dbReference>
<feature type="region of interest" description="Disordered" evidence="14">
    <location>
        <begin position="47"/>
        <end position="68"/>
    </location>
</feature>
<dbReference type="GO" id="GO:0006437">
    <property type="term" value="P:tyrosyl-tRNA aminoacylation"/>
    <property type="evidence" value="ECO:0007669"/>
    <property type="project" value="TreeGrafter"/>
</dbReference>
<keyword evidence="16" id="KW-1185">Reference proteome</keyword>
<dbReference type="GO" id="GO:0005829">
    <property type="term" value="C:cytosol"/>
    <property type="evidence" value="ECO:0007669"/>
    <property type="project" value="UniProtKB-SubCell"/>
</dbReference>
<dbReference type="NCBIfam" id="NF006330">
    <property type="entry name" value="PRK08560.1"/>
    <property type="match status" value="1"/>
</dbReference>
<comment type="similarity">
    <text evidence="3 13">Belongs to the class-I aminoacyl-tRNA synthetase family.</text>
</comment>
<comment type="subcellular location">
    <subcellularLocation>
        <location evidence="2">Cytoplasm</location>
        <location evidence="2">Cytosol</location>
    </subcellularLocation>
</comment>
<evidence type="ECO:0000256" key="10">
    <source>
        <dbReference type="ARBA" id="ARBA00023146"/>
    </source>
</evidence>
<feature type="compositionally biased region" description="Polar residues" evidence="14">
    <location>
        <begin position="48"/>
        <end position="60"/>
    </location>
</feature>
<dbReference type="GO" id="GO:0004831">
    <property type="term" value="F:tyrosine-tRNA ligase activity"/>
    <property type="evidence" value="ECO:0007669"/>
    <property type="project" value="UniProtKB-EC"/>
</dbReference>
<dbReference type="EMBL" id="PDCK01000040">
    <property type="protein sequence ID" value="PRQ53424.1"/>
    <property type="molecule type" value="Genomic_DNA"/>
</dbReference>
<dbReference type="OrthoDB" id="197206at2759"/>
<keyword evidence="9 13" id="KW-0648">Protein biosynthesis</keyword>
<comment type="function">
    <text evidence="1">Catalyzes the attachment of tyrosine to tRNA(Tyr) in a two-step reaction: tyrosine is first activated by ATP to form Tyr-AMP and then transferred to the acceptor end of tRNA(Tyr).</text>
</comment>
<dbReference type="Gramene" id="PRQ53424">
    <property type="protein sequence ID" value="PRQ53424"/>
    <property type="gene ID" value="RchiOBHm_Chr2g0166361"/>
</dbReference>
<dbReference type="GO" id="GO:0005524">
    <property type="term" value="F:ATP binding"/>
    <property type="evidence" value="ECO:0007669"/>
    <property type="project" value="UniProtKB-KW"/>
</dbReference>
<evidence type="ECO:0000256" key="4">
    <source>
        <dbReference type="ARBA" id="ARBA00013160"/>
    </source>
</evidence>
<proteinExistence type="inferred from homology"/>
<protein>
    <recommendedName>
        <fullName evidence="4">tyrosine--tRNA ligase</fullName>
        <ecNumber evidence="4">6.1.1.1</ecNumber>
    </recommendedName>
    <alternativeName>
        <fullName evidence="11">Tyrosyl-tRNA synthetase</fullName>
    </alternativeName>
</protein>
<dbReference type="FunFam" id="3.40.50.620:FF:000103">
    <property type="entry name" value="tyrosine--tRNA ligase 1, cytoplasmic"/>
    <property type="match status" value="1"/>
</dbReference>
<evidence type="ECO:0000256" key="6">
    <source>
        <dbReference type="ARBA" id="ARBA00022598"/>
    </source>
</evidence>
<keyword evidence="7 13" id="KW-0547">Nucleotide-binding</keyword>
<evidence type="ECO:0000256" key="9">
    <source>
        <dbReference type="ARBA" id="ARBA00022917"/>
    </source>
</evidence>
<evidence type="ECO:0000256" key="13">
    <source>
        <dbReference type="RuleBase" id="RU363036"/>
    </source>
</evidence>
<evidence type="ECO:0000256" key="2">
    <source>
        <dbReference type="ARBA" id="ARBA00004514"/>
    </source>
</evidence>
<accession>A0A2P6S419</accession>
<keyword evidence="8 13" id="KW-0067">ATP-binding</keyword>
<evidence type="ECO:0000256" key="12">
    <source>
        <dbReference type="ARBA" id="ARBA00048248"/>
    </source>
</evidence>
<dbReference type="InterPro" id="IPR050489">
    <property type="entry name" value="Tyr-tRNA_synthase"/>
</dbReference>
<reference evidence="15 16" key="1">
    <citation type="journal article" date="2018" name="Nat. Genet.">
        <title>The Rosa genome provides new insights in the design of modern roses.</title>
        <authorList>
            <person name="Bendahmane M."/>
        </authorList>
    </citation>
    <scope>NUCLEOTIDE SEQUENCE [LARGE SCALE GENOMIC DNA]</scope>
    <source>
        <strain evidence="16">cv. Old Blush</strain>
    </source>
</reference>
<evidence type="ECO:0000256" key="8">
    <source>
        <dbReference type="ARBA" id="ARBA00022840"/>
    </source>
</evidence>
<evidence type="ECO:0000313" key="16">
    <source>
        <dbReference type="Proteomes" id="UP000238479"/>
    </source>
</evidence>
<comment type="catalytic activity">
    <reaction evidence="12">
        <text>tRNA(Tyr) + L-tyrosine + ATP = L-tyrosyl-tRNA(Tyr) + AMP + diphosphate + H(+)</text>
        <dbReference type="Rhea" id="RHEA:10220"/>
        <dbReference type="Rhea" id="RHEA-COMP:9706"/>
        <dbReference type="Rhea" id="RHEA-COMP:9707"/>
        <dbReference type="ChEBI" id="CHEBI:15378"/>
        <dbReference type="ChEBI" id="CHEBI:30616"/>
        <dbReference type="ChEBI" id="CHEBI:33019"/>
        <dbReference type="ChEBI" id="CHEBI:58315"/>
        <dbReference type="ChEBI" id="CHEBI:78442"/>
        <dbReference type="ChEBI" id="CHEBI:78536"/>
        <dbReference type="ChEBI" id="CHEBI:456215"/>
        <dbReference type="EC" id="6.1.1.1"/>
    </reaction>
</comment>
<evidence type="ECO:0000256" key="3">
    <source>
        <dbReference type="ARBA" id="ARBA00005594"/>
    </source>
</evidence>